<organism evidence="2 3">
    <name type="scientific">Ridgeia piscesae</name>
    <name type="common">Tubeworm</name>
    <dbReference type="NCBI Taxonomy" id="27915"/>
    <lineage>
        <taxon>Eukaryota</taxon>
        <taxon>Metazoa</taxon>
        <taxon>Spiralia</taxon>
        <taxon>Lophotrochozoa</taxon>
        <taxon>Annelida</taxon>
        <taxon>Polychaeta</taxon>
        <taxon>Sedentaria</taxon>
        <taxon>Canalipalpata</taxon>
        <taxon>Sabellida</taxon>
        <taxon>Siboglinidae</taxon>
        <taxon>Ridgeia</taxon>
    </lineage>
</organism>
<evidence type="ECO:0000313" key="2">
    <source>
        <dbReference type="EMBL" id="KAK2177753.1"/>
    </source>
</evidence>
<comment type="caution">
    <text evidence="2">The sequence shown here is derived from an EMBL/GenBank/DDBJ whole genome shotgun (WGS) entry which is preliminary data.</text>
</comment>
<protein>
    <submittedName>
        <fullName evidence="2">Uncharacterized protein</fullName>
    </submittedName>
</protein>
<dbReference type="AlphaFoldDB" id="A0AAD9KU66"/>
<accession>A0AAD9KU66</accession>
<keyword evidence="1" id="KW-0472">Membrane</keyword>
<evidence type="ECO:0000313" key="3">
    <source>
        <dbReference type="Proteomes" id="UP001209878"/>
    </source>
</evidence>
<keyword evidence="1" id="KW-0812">Transmembrane</keyword>
<evidence type="ECO:0000256" key="1">
    <source>
        <dbReference type="SAM" id="Phobius"/>
    </source>
</evidence>
<gene>
    <name evidence="2" type="ORF">NP493_582g03037</name>
</gene>
<sequence length="230" mass="26780">MTNPEDVKERCVDDLDKLVRFLTMKSWLLTRVLLLAVVACPVSGSIEKPRPPKWQLVFRSPFTNRNDVTSAEVKNIAKFMRQMMVCVSMNENCHLFGQRCCAGLRCSTRTLSPCDTNAEDMCRCQAEKVDANPRDSYILYRRRNTVDVTLHRFIFDNMPLGFGFVRRTRYVPNFWWWSAGALAFNQRRLLNIYEFIDIFDRAFSSSHAKDEEIVNDEHYVAMSMHCVVAL</sequence>
<dbReference type="EMBL" id="JAODUO010000582">
    <property type="protein sequence ID" value="KAK2177753.1"/>
    <property type="molecule type" value="Genomic_DNA"/>
</dbReference>
<keyword evidence="3" id="KW-1185">Reference proteome</keyword>
<reference evidence="2" key="1">
    <citation type="journal article" date="2023" name="Mol. Biol. Evol.">
        <title>Third-Generation Sequencing Reveals the Adaptive Role of the Epigenome in Three Deep-Sea Polychaetes.</title>
        <authorList>
            <person name="Perez M."/>
            <person name="Aroh O."/>
            <person name="Sun Y."/>
            <person name="Lan Y."/>
            <person name="Juniper S.K."/>
            <person name="Young C.R."/>
            <person name="Angers B."/>
            <person name="Qian P.Y."/>
        </authorList>
    </citation>
    <scope>NUCLEOTIDE SEQUENCE</scope>
    <source>
        <strain evidence="2">R07B-5</strain>
    </source>
</reference>
<feature type="transmembrane region" description="Helical" evidence="1">
    <location>
        <begin position="27"/>
        <end position="46"/>
    </location>
</feature>
<proteinExistence type="predicted"/>
<dbReference type="Proteomes" id="UP001209878">
    <property type="component" value="Unassembled WGS sequence"/>
</dbReference>
<name>A0AAD9KU66_RIDPI</name>
<keyword evidence="1" id="KW-1133">Transmembrane helix</keyword>